<dbReference type="Pfam" id="PF03061">
    <property type="entry name" value="4HBT"/>
    <property type="match status" value="1"/>
</dbReference>
<reference evidence="5" key="2">
    <citation type="submission" date="2020-04" db="EMBL/GenBank/DDBJ databases">
        <authorList>
            <consortium name="NCBI Genome Project"/>
        </authorList>
    </citation>
    <scope>NUCLEOTIDE SEQUENCE</scope>
    <source>
        <strain evidence="5">CBS 342.82</strain>
    </source>
</reference>
<dbReference type="GO" id="GO:0047617">
    <property type="term" value="F:fatty acyl-CoA hydrolase activity"/>
    <property type="evidence" value="ECO:0007669"/>
    <property type="project" value="InterPro"/>
</dbReference>
<reference evidence="5" key="3">
    <citation type="submission" date="2025-08" db="UniProtKB">
        <authorList>
            <consortium name="RefSeq"/>
        </authorList>
    </citation>
    <scope>IDENTIFICATION</scope>
    <source>
        <strain evidence="5">CBS 342.82</strain>
    </source>
</reference>
<dbReference type="RefSeq" id="XP_033457646.1">
    <property type="nucleotide sequence ID" value="XM_033605395.1"/>
</dbReference>
<evidence type="ECO:0000256" key="1">
    <source>
        <dbReference type="ARBA" id="ARBA00008324"/>
    </source>
</evidence>
<keyword evidence="4" id="KW-1185">Reference proteome</keyword>
<keyword evidence="2" id="KW-0378">Hydrolase</keyword>
<dbReference type="CDD" id="cd03443">
    <property type="entry name" value="PaaI_thioesterase"/>
    <property type="match status" value="1"/>
</dbReference>
<dbReference type="InterPro" id="IPR003736">
    <property type="entry name" value="PAAI_dom"/>
</dbReference>
<dbReference type="PANTHER" id="PTHR21660:SF11">
    <property type="entry name" value="FAMILY PROTEIN, PUTATIVE (AFU_ORTHOLOGUE AFUA_4G04355)-RELATED"/>
    <property type="match status" value="1"/>
</dbReference>
<reference evidence="5" key="1">
    <citation type="submission" date="2020-01" db="EMBL/GenBank/DDBJ databases">
        <authorList>
            <consortium name="DOE Joint Genome Institute"/>
            <person name="Haridas S."/>
            <person name="Albert R."/>
            <person name="Binder M."/>
            <person name="Bloem J."/>
            <person name="Labutti K."/>
            <person name="Salamov A."/>
            <person name="Andreopoulos B."/>
            <person name="Baker S.E."/>
            <person name="Barry K."/>
            <person name="Bills G."/>
            <person name="Bluhm B.H."/>
            <person name="Cannon C."/>
            <person name="Castanera R."/>
            <person name="Culley D.E."/>
            <person name="Daum C."/>
            <person name="Ezra D."/>
            <person name="Gonzalez J.B."/>
            <person name="Henrissat B."/>
            <person name="Kuo A."/>
            <person name="Liang C."/>
            <person name="Lipzen A."/>
            <person name="Lutzoni F."/>
            <person name="Magnuson J."/>
            <person name="Mondo S."/>
            <person name="Nolan M."/>
            <person name="Ohm R."/>
            <person name="Pangilinan J."/>
            <person name="Park H.-J."/>
            <person name="Ramirez L."/>
            <person name="Alfaro M."/>
            <person name="Sun H."/>
            <person name="Tritt A."/>
            <person name="Yoshinaga Y."/>
            <person name="Zwiers L.-H."/>
            <person name="Turgeon B.G."/>
            <person name="Goodwin S.B."/>
            <person name="Spatafora J.W."/>
            <person name="Crous P.W."/>
            <person name="Grigoriev I.V."/>
        </authorList>
    </citation>
    <scope>NUCLEOTIDE SEQUENCE</scope>
    <source>
        <strain evidence="5">CBS 342.82</strain>
    </source>
</reference>
<dbReference type="Proteomes" id="UP000504637">
    <property type="component" value="Unplaced"/>
</dbReference>
<evidence type="ECO:0000313" key="5">
    <source>
        <dbReference type="RefSeq" id="XP_033457646.1"/>
    </source>
</evidence>
<comment type="similarity">
    <text evidence="1">Belongs to the thioesterase PaaI family.</text>
</comment>
<dbReference type="AlphaFoldDB" id="A0A6J3LXX4"/>
<dbReference type="SUPFAM" id="SSF54637">
    <property type="entry name" value="Thioesterase/thiol ester dehydrase-isomerase"/>
    <property type="match status" value="1"/>
</dbReference>
<evidence type="ECO:0000313" key="4">
    <source>
        <dbReference type="Proteomes" id="UP000504637"/>
    </source>
</evidence>
<evidence type="ECO:0000256" key="2">
    <source>
        <dbReference type="ARBA" id="ARBA00022801"/>
    </source>
</evidence>
<dbReference type="NCBIfam" id="TIGR00369">
    <property type="entry name" value="unchar_dom_1"/>
    <property type="match status" value="1"/>
</dbReference>
<protein>
    <submittedName>
        <fullName evidence="5">Thioesterase/thiol ester dehydrase-isomerase</fullName>
    </submittedName>
</protein>
<organism evidence="5">
    <name type="scientific">Dissoconium aciculare CBS 342.82</name>
    <dbReference type="NCBI Taxonomy" id="1314786"/>
    <lineage>
        <taxon>Eukaryota</taxon>
        <taxon>Fungi</taxon>
        <taxon>Dikarya</taxon>
        <taxon>Ascomycota</taxon>
        <taxon>Pezizomycotina</taxon>
        <taxon>Dothideomycetes</taxon>
        <taxon>Dothideomycetidae</taxon>
        <taxon>Mycosphaerellales</taxon>
        <taxon>Dissoconiaceae</taxon>
        <taxon>Dissoconium</taxon>
    </lineage>
</organism>
<sequence>MASITDKSPEHAHVEELVRTKLPASPIYAFLLSSVQIVDASKGHVVARLKLTQDHMNHGQSLHGSVSATIVDWMGGMAVSTYDLRSTTGVSVDIHVTYQSGAKAGEEVEIEGIADRVGSNLAFTKVIIYKYDPATGARGKIVIAGTHTKFVKGSEVKTGS</sequence>
<proteinExistence type="inferred from homology"/>
<gene>
    <name evidence="5" type="ORF">K489DRAFT_382539</name>
</gene>
<dbReference type="GeneID" id="54363195"/>
<name>A0A6J3LXX4_9PEZI</name>
<evidence type="ECO:0000259" key="3">
    <source>
        <dbReference type="Pfam" id="PF03061"/>
    </source>
</evidence>
<dbReference type="InterPro" id="IPR039298">
    <property type="entry name" value="ACOT13"/>
</dbReference>
<dbReference type="InterPro" id="IPR029069">
    <property type="entry name" value="HotDog_dom_sf"/>
</dbReference>
<dbReference type="InterPro" id="IPR006683">
    <property type="entry name" value="Thioestr_dom"/>
</dbReference>
<accession>A0A6J3LXX4</accession>
<dbReference type="OrthoDB" id="46529at2759"/>
<dbReference type="PANTHER" id="PTHR21660">
    <property type="entry name" value="THIOESTERASE SUPERFAMILY MEMBER-RELATED"/>
    <property type="match status" value="1"/>
</dbReference>
<feature type="domain" description="Thioesterase" evidence="3">
    <location>
        <begin position="61"/>
        <end position="136"/>
    </location>
</feature>
<dbReference type="FunFam" id="3.10.129.10:FF:000033">
    <property type="entry name" value="acyl-coenzyme A thioesterase 13"/>
    <property type="match status" value="1"/>
</dbReference>
<dbReference type="Gene3D" id="3.10.129.10">
    <property type="entry name" value="Hotdog Thioesterase"/>
    <property type="match status" value="1"/>
</dbReference>